<keyword evidence="3" id="KW-1185">Reference proteome</keyword>
<dbReference type="EMBL" id="LXQA011191820">
    <property type="protein sequence ID" value="MCI88396.1"/>
    <property type="molecule type" value="Genomic_DNA"/>
</dbReference>
<feature type="non-terminal residue" evidence="2">
    <location>
        <position position="1"/>
    </location>
</feature>
<feature type="region of interest" description="Disordered" evidence="1">
    <location>
        <begin position="1"/>
        <end position="27"/>
    </location>
</feature>
<protein>
    <submittedName>
        <fullName evidence="2">Uncharacterized protein</fullName>
    </submittedName>
</protein>
<comment type="caution">
    <text evidence="2">The sequence shown here is derived from an EMBL/GenBank/DDBJ whole genome shotgun (WGS) entry which is preliminary data.</text>
</comment>
<feature type="compositionally biased region" description="Basic and acidic residues" evidence="1">
    <location>
        <begin position="1"/>
        <end position="21"/>
    </location>
</feature>
<proteinExistence type="predicted"/>
<name>A0A392VJ51_9FABA</name>
<dbReference type="AlphaFoldDB" id="A0A392VJ51"/>
<reference evidence="2 3" key="1">
    <citation type="journal article" date="2018" name="Front. Plant Sci.">
        <title>Red Clover (Trifolium pratense) and Zigzag Clover (T. medium) - A Picture of Genomic Similarities and Differences.</title>
        <authorList>
            <person name="Dluhosova J."/>
            <person name="Istvanek J."/>
            <person name="Nedelnik J."/>
            <person name="Repkova J."/>
        </authorList>
    </citation>
    <scope>NUCLEOTIDE SEQUENCE [LARGE SCALE GENOMIC DNA]</scope>
    <source>
        <strain evidence="3">cv. 10/8</strain>
        <tissue evidence="2">Leaf</tissue>
    </source>
</reference>
<evidence type="ECO:0000313" key="2">
    <source>
        <dbReference type="EMBL" id="MCI88396.1"/>
    </source>
</evidence>
<dbReference type="Proteomes" id="UP000265520">
    <property type="component" value="Unassembled WGS sequence"/>
</dbReference>
<sequence>WKEAGGKSRDEDYHGNKENKRSFAGATHQVPIFSTGAARSFVQAVRTGGVIPTVLSYEAAKEDMETLQKA</sequence>
<evidence type="ECO:0000313" key="3">
    <source>
        <dbReference type="Proteomes" id="UP000265520"/>
    </source>
</evidence>
<evidence type="ECO:0000256" key="1">
    <source>
        <dbReference type="SAM" id="MobiDB-lite"/>
    </source>
</evidence>
<accession>A0A392VJ51</accession>
<feature type="non-terminal residue" evidence="2">
    <location>
        <position position="70"/>
    </location>
</feature>
<organism evidence="2 3">
    <name type="scientific">Trifolium medium</name>
    <dbReference type="NCBI Taxonomy" id="97028"/>
    <lineage>
        <taxon>Eukaryota</taxon>
        <taxon>Viridiplantae</taxon>
        <taxon>Streptophyta</taxon>
        <taxon>Embryophyta</taxon>
        <taxon>Tracheophyta</taxon>
        <taxon>Spermatophyta</taxon>
        <taxon>Magnoliopsida</taxon>
        <taxon>eudicotyledons</taxon>
        <taxon>Gunneridae</taxon>
        <taxon>Pentapetalae</taxon>
        <taxon>rosids</taxon>
        <taxon>fabids</taxon>
        <taxon>Fabales</taxon>
        <taxon>Fabaceae</taxon>
        <taxon>Papilionoideae</taxon>
        <taxon>50 kb inversion clade</taxon>
        <taxon>NPAAA clade</taxon>
        <taxon>Hologalegina</taxon>
        <taxon>IRL clade</taxon>
        <taxon>Trifolieae</taxon>
        <taxon>Trifolium</taxon>
    </lineage>
</organism>